<evidence type="ECO:0000313" key="2">
    <source>
        <dbReference type="EMBL" id="MDP9925271.1"/>
    </source>
</evidence>
<dbReference type="Proteomes" id="UP000217154">
    <property type="component" value="Chromosome"/>
</dbReference>
<dbReference type="RefSeq" id="WP_062481115.1">
    <property type="nucleotide sequence ID" value="NZ_BKDH01000006.1"/>
</dbReference>
<accession>A0A1E7TUE0</accession>
<dbReference type="EMBL" id="JAUSRR010000007">
    <property type="protein sequence ID" value="MDP9925271.1"/>
    <property type="molecule type" value="Genomic_DNA"/>
</dbReference>
<dbReference type="Proteomes" id="UP001244295">
    <property type="component" value="Unassembled WGS sequence"/>
</dbReference>
<organism evidence="1 3">
    <name type="scientific">Variovorax boronicumulans</name>
    <dbReference type="NCBI Taxonomy" id="436515"/>
    <lineage>
        <taxon>Bacteria</taxon>
        <taxon>Pseudomonadati</taxon>
        <taxon>Pseudomonadota</taxon>
        <taxon>Betaproteobacteria</taxon>
        <taxon>Burkholderiales</taxon>
        <taxon>Comamonadaceae</taxon>
        <taxon>Variovorax</taxon>
    </lineage>
</organism>
<dbReference type="STRING" id="436515.GCA_001752345_06048"/>
<dbReference type="OrthoDB" id="8565659at2"/>
<dbReference type="CDD" id="cd14744">
    <property type="entry name" value="PAAR_CT_2"/>
    <property type="match status" value="1"/>
</dbReference>
<dbReference type="EMBL" id="CP023284">
    <property type="protein sequence ID" value="ATA57277.1"/>
    <property type="molecule type" value="Genomic_DNA"/>
</dbReference>
<evidence type="ECO:0000313" key="1">
    <source>
        <dbReference type="EMBL" id="ATA57277.1"/>
    </source>
</evidence>
<sequence>MGEDQPEADNDRPWIVLHDKTDHGGFVITASENTHIDERRVARIGDMVSCPRPGHGINPIVTGSDCVSIDGRRVARHGDRAACGCRLLSSQIASASE</sequence>
<dbReference type="AlphaFoldDB" id="A0A1E7TUE0"/>
<dbReference type="GeneID" id="82272281"/>
<dbReference type="InterPro" id="IPR008727">
    <property type="entry name" value="PAAR_motif"/>
</dbReference>
<dbReference type="KEGG" id="vbo:CKY39_31665"/>
<gene>
    <name evidence="1" type="ORF">CKY39_31665</name>
    <name evidence="2" type="ORF">J2W25_004314</name>
</gene>
<dbReference type="Pfam" id="PF05488">
    <property type="entry name" value="PAAR_motif"/>
    <property type="match status" value="1"/>
</dbReference>
<proteinExistence type="predicted"/>
<protein>
    <submittedName>
        <fullName evidence="1">PAAR domain-containing protein</fullName>
    </submittedName>
    <submittedName>
        <fullName evidence="2">Zn-binding protein involved in type VI secretion</fullName>
    </submittedName>
</protein>
<dbReference type="Gene3D" id="2.60.200.60">
    <property type="match status" value="1"/>
</dbReference>
<reference evidence="2" key="2">
    <citation type="submission" date="2023-07" db="EMBL/GenBank/DDBJ databases">
        <title>Sorghum-associated microbial communities from plants grown in Nebraska, USA.</title>
        <authorList>
            <person name="Schachtman D."/>
        </authorList>
    </citation>
    <scope>NUCLEOTIDE SEQUENCE</scope>
    <source>
        <strain evidence="2">DS2795</strain>
    </source>
</reference>
<reference evidence="1 3" key="1">
    <citation type="submission" date="2017-09" db="EMBL/GenBank/DDBJ databases">
        <title>The diverse metabolic capabilities of V. boronicumulans make it an excellent choice for continued studies on novel biodegradation.</title>
        <authorList>
            <person name="Sun S."/>
        </authorList>
    </citation>
    <scope>NUCLEOTIDE SEQUENCE [LARGE SCALE GENOMIC DNA]</scope>
    <source>
        <strain evidence="1 3">J1</strain>
    </source>
</reference>
<evidence type="ECO:0000313" key="3">
    <source>
        <dbReference type="Proteomes" id="UP000217154"/>
    </source>
</evidence>
<name>A0A1E7TUE0_9BURK</name>